<comment type="caution">
    <text evidence="1">The sequence shown here is derived from an EMBL/GenBank/DDBJ whole genome shotgun (WGS) entry which is preliminary data.</text>
</comment>
<dbReference type="EMBL" id="JAJNEC010000005">
    <property type="protein sequence ID" value="MCD2424499.1"/>
    <property type="molecule type" value="Genomic_DNA"/>
</dbReference>
<reference evidence="1 2" key="1">
    <citation type="submission" date="2021-11" db="EMBL/GenBank/DDBJ databases">
        <title>Genomic of Niabella pedocola.</title>
        <authorList>
            <person name="Wu T."/>
        </authorList>
    </citation>
    <scope>NUCLEOTIDE SEQUENCE [LARGE SCALE GENOMIC DNA]</scope>
    <source>
        <strain evidence="1 2">JCM 31011</strain>
    </source>
</reference>
<sequence>MKKGILIVACFMLNSVLINELNAGNAVSSAYSSKKAGWKKVANQAWPGVKDGTTYWYKIDKMAKLWWSTDGKQWAAVEDGAWMDKDGKWLKIYKGKLVWSTDGKQWDAVPEWKWQGSDGKWYKFDQHWTLWVND</sequence>
<evidence type="ECO:0000313" key="2">
    <source>
        <dbReference type="Proteomes" id="UP001199816"/>
    </source>
</evidence>
<gene>
    <name evidence="1" type="ORF">LQ567_17095</name>
</gene>
<dbReference type="Proteomes" id="UP001199816">
    <property type="component" value="Unassembled WGS sequence"/>
</dbReference>
<organism evidence="1 2">
    <name type="scientific">Niabella pedocola</name>
    <dbReference type="NCBI Taxonomy" id="1752077"/>
    <lineage>
        <taxon>Bacteria</taxon>
        <taxon>Pseudomonadati</taxon>
        <taxon>Bacteroidota</taxon>
        <taxon>Chitinophagia</taxon>
        <taxon>Chitinophagales</taxon>
        <taxon>Chitinophagaceae</taxon>
        <taxon>Niabella</taxon>
    </lineage>
</organism>
<protein>
    <recommendedName>
        <fullName evidence="3">WWE domain-containing protein</fullName>
    </recommendedName>
</protein>
<evidence type="ECO:0008006" key="3">
    <source>
        <dbReference type="Google" id="ProtNLM"/>
    </source>
</evidence>
<evidence type="ECO:0000313" key="1">
    <source>
        <dbReference type="EMBL" id="MCD2424499.1"/>
    </source>
</evidence>
<dbReference type="RefSeq" id="WP_231006621.1">
    <property type="nucleotide sequence ID" value="NZ_JAJNEC010000005.1"/>
</dbReference>
<proteinExistence type="predicted"/>
<accession>A0ABS8PTV3</accession>
<name>A0ABS8PTV3_9BACT</name>
<keyword evidence="2" id="KW-1185">Reference proteome</keyword>